<dbReference type="PANTHER" id="PTHR35901:SF1">
    <property type="entry name" value="EXONUCLEASE VAPC9"/>
    <property type="match status" value="1"/>
</dbReference>
<protein>
    <recommendedName>
        <fullName evidence="6">Ribonuclease VapC</fullName>
        <shortName evidence="6">RNase VapC</shortName>
        <ecNumber evidence="6">3.1.-.-</ecNumber>
    </recommendedName>
    <alternativeName>
        <fullName evidence="6">Toxin VapC</fullName>
    </alternativeName>
</protein>
<accession>A0ABW2DEH8</accession>
<evidence type="ECO:0000256" key="5">
    <source>
        <dbReference type="ARBA" id="ARBA00022842"/>
    </source>
</evidence>
<evidence type="ECO:0000259" key="7">
    <source>
        <dbReference type="Pfam" id="PF01850"/>
    </source>
</evidence>
<keyword evidence="6" id="KW-0800">Toxin</keyword>
<feature type="binding site" evidence="6">
    <location>
        <position position="95"/>
    </location>
    <ligand>
        <name>Mg(2+)</name>
        <dbReference type="ChEBI" id="CHEBI:18420"/>
    </ligand>
</feature>
<evidence type="ECO:0000313" key="9">
    <source>
        <dbReference type="Proteomes" id="UP001596470"/>
    </source>
</evidence>
<comment type="function">
    <text evidence="6">Toxic component of a toxin-antitoxin (TA) system. An RNase.</text>
</comment>
<keyword evidence="9" id="KW-1185">Reference proteome</keyword>
<evidence type="ECO:0000256" key="2">
    <source>
        <dbReference type="ARBA" id="ARBA00022722"/>
    </source>
</evidence>
<proteinExistence type="inferred from homology"/>
<dbReference type="InterPro" id="IPR002716">
    <property type="entry name" value="PIN_dom"/>
</dbReference>
<evidence type="ECO:0000256" key="6">
    <source>
        <dbReference type="HAMAP-Rule" id="MF_00265"/>
    </source>
</evidence>
<comment type="similarity">
    <text evidence="6">Belongs to the PINc/VapC protein family.</text>
</comment>
<dbReference type="HAMAP" id="MF_00265">
    <property type="entry name" value="VapC_Nob1"/>
    <property type="match status" value="1"/>
</dbReference>
<dbReference type="EC" id="3.1.-.-" evidence="6"/>
<dbReference type="InterPro" id="IPR051619">
    <property type="entry name" value="TypeII_TA_RNase_PINc/VapC"/>
</dbReference>
<dbReference type="RefSeq" id="WP_382345184.1">
    <property type="nucleotide sequence ID" value="NZ_JBHMBP010000001.1"/>
</dbReference>
<comment type="caution">
    <text evidence="8">The sequence shown here is derived from an EMBL/GenBank/DDBJ whole genome shotgun (WGS) entry which is preliminary data.</text>
</comment>
<keyword evidence="4 6" id="KW-0378">Hydrolase</keyword>
<dbReference type="InterPro" id="IPR044153">
    <property type="entry name" value="PIN_Pae0151-like"/>
</dbReference>
<reference evidence="9" key="1">
    <citation type="journal article" date="2019" name="Int. J. Syst. Evol. Microbiol.">
        <title>The Global Catalogue of Microorganisms (GCM) 10K type strain sequencing project: providing services to taxonomists for standard genome sequencing and annotation.</title>
        <authorList>
            <consortium name="The Broad Institute Genomics Platform"/>
            <consortium name="The Broad Institute Genome Sequencing Center for Infectious Disease"/>
            <person name="Wu L."/>
            <person name="Ma J."/>
        </authorList>
    </citation>
    <scope>NUCLEOTIDE SEQUENCE [LARGE SCALE GENOMIC DNA]</scope>
    <source>
        <strain evidence="9">KACC 12634</strain>
    </source>
</reference>
<feature type="binding site" evidence="6">
    <location>
        <position position="5"/>
    </location>
    <ligand>
        <name>Mg(2+)</name>
        <dbReference type="ChEBI" id="CHEBI:18420"/>
    </ligand>
</feature>
<sequence length="131" mass="14646">MIVLDTSAMVEFLLVRDKAGLRVRQAVSGNPIAAPHAVDLECASVFRGMVLGGKLHAGIAADAIDLLDRMDLRRFDHAPLMRRVWELRNNMWPYDAAFAALAEYLDVPLITLDKKFAGTPDIRCEVRNLRD</sequence>
<evidence type="ECO:0000256" key="3">
    <source>
        <dbReference type="ARBA" id="ARBA00022723"/>
    </source>
</evidence>
<keyword evidence="5 6" id="KW-0460">Magnesium</keyword>
<dbReference type="PANTHER" id="PTHR35901">
    <property type="entry name" value="RIBONUCLEASE VAPC3"/>
    <property type="match status" value="1"/>
</dbReference>
<dbReference type="EMBL" id="JBHSYS010000004">
    <property type="protein sequence ID" value="MFC6959354.1"/>
    <property type="molecule type" value="Genomic_DNA"/>
</dbReference>
<organism evidence="8 9">
    <name type="scientific">Glycomyces mayteni</name>
    <dbReference type="NCBI Taxonomy" id="543887"/>
    <lineage>
        <taxon>Bacteria</taxon>
        <taxon>Bacillati</taxon>
        <taxon>Actinomycetota</taxon>
        <taxon>Actinomycetes</taxon>
        <taxon>Glycomycetales</taxon>
        <taxon>Glycomycetaceae</taxon>
        <taxon>Glycomyces</taxon>
    </lineage>
</organism>
<name>A0ABW2DEH8_9ACTN</name>
<keyword evidence="2 6" id="KW-0540">Nuclease</keyword>
<evidence type="ECO:0000256" key="4">
    <source>
        <dbReference type="ARBA" id="ARBA00022801"/>
    </source>
</evidence>
<dbReference type="SUPFAM" id="SSF88723">
    <property type="entry name" value="PIN domain-like"/>
    <property type="match status" value="1"/>
</dbReference>
<dbReference type="InterPro" id="IPR029060">
    <property type="entry name" value="PIN-like_dom_sf"/>
</dbReference>
<evidence type="ECO:0000313" key="8">
    <source>
        <dbReference type="EMBL" id="MFC6959354.1"/>
    </source>
</evidence>
<dbReference type="CDD" id="cd09873">
    <property type="entry name" value="PIN_Pae0151-like"/>
    <property type="match status" value="1"/>
</dbReference>
<keyword evidence="1 6" id="KW-1277">Toxin-antitoxin system</keyword>
<dbReference type="Gene3D" id="3.40.50.1010">
    <property type="entry name" value="5'-nuclease"/>
    <property type="match status" value="1"/>
</dbReference>
<evidence type="ECO:0000256" key="1">
    <source>
        <dbReference type="ARBA" id="ARBA00022649"/>
    </source>
</evidence>
<dbReference type="Proteomes" id="UP001596470">
    <property type="component" value="Unassembled WGS sequence"/>
</dbReference>
<comment type="cofactor">
    <cofactor evidence="6">
        <name>Mg(2+)</name>
        <dbReference type="ChEBI" id="CHEBI:18420"/>
    </cofactor>
</comment>
<keyword evidence="3 6" id="KW-0479">Metal-binding</keyword>
<gene>
    <name evidence="6" type="primary">vapC</name>
    <name evidence="8" type="ORF">ACFQS3_19350</name>
</gene>
<dbReference type="Pfam" id="PF01850">
    <property type="entry name" value="PIN"/>
    <property type="match status" value="1"/>
</dbReference>
<feature type="domain" description="PIN" evidence="7">
    <location>
        <begin position="2"/>
        <end position="118"/>
    </location>
</feature>
<dbReference type="InterPro" id="IPR022907">
    <property type="entry name" value="VapC_family"/>
</dbReference>